<gene>
    <name evidence="3" type="ORF">DSL99_1655</name>
</gene>
<dbReference type="EMBL" id="QOVL01000006">
    <property type="protein sequence ID" value="RXG31831.1"/>
    <property type="molecule type" value="Genomic_DNA"/>
</dbReference>
<name>A0A4Q0PN38_9FLAO</name>
<evidence type="ECO:0000313" key="4">
    <source>
        <dbReference type="Proteomes" id="UP000290608"/>
    </source>
</evidence>
<evidence type="ECO:0000313" key="3">
    <source>
        <dbReference type="EMBL" id="RXG31831.1"/>
    </source>
</evidence>
<reference evidence="3 4" key="1">
    <citation type="submission" date="2018-07" db="EMBL/GenBank/DDBJ databases">
        <title>Leeuwenhoekiella genomics.</title>
        <authorList>
            <person name="Tahon G."/>
            <person name="Willems A."/>
        </authorList>
    </citation>
    <scope>NUCLEOTIDE SEQUENCE [LARGE SCALE GENOMIC DNA]</scope>
    <source>
        <strain evidence="3 4">LMG 1345</strain>
    </source>
</reference>
<dbReference type="Pfam" id="PF03435">
    <property type="entry name" value="Sacchrp_dh_NADP"/>
    <property type="match status" value="1"/>
</dbReference>
<feature type="region of interest" description="Disordered" evidence="1">
    <location>
        <begin position="244"/>
        <end position="263"/>
    </location>
</feature>
<dbReference type="PANTHER" id="PTHR43781">
    <property type="entry name" value="SACCHAROPINE DEHYDROGENASE"/>
    <property type="match status" value="1"/>
</dbReference>
<dbReference type="InterPro" id="IPR005097">
    <property type="entry name" value="Sacchrp_dh_NADP-bd"/>
</dbReference>
<dbReference type="Gene3D" id="3.40.50.720">
    <property type="entry name" value="NAD(P)-binding Rossmann-like Domain"/>
    <property type="match status" value="1"/>
</dbReference>
<dbReference type="PANTHER" id="PTHR43781:SF1">
    <property type="entry name" value="SACCHAROPINE DEHYDROGENASE"/>
    <property type="match status" value="1"/>
</dbReference>
<sequence length="336" mass="36587">MTMNTQKSKLLIYGASGYTGKIIAARAKELTLDFEIAGRDAVKTQELAKQLNVPFHVFTVDDENAWKKVLENKQVLINAAGPFKFTAQQAMNACLNAGVHYLDISAELDTYRLAESLDGKAKEAGIQLMSGAGLFVSYDALAVHLAKLVEQPQQLKIGFQHYGGFSKGSVLSSKNITDLGVLIRKDDQIIQNDNPEPKVFSFGKKQLECLPTPLGGIILTYKSTRIPNIEEYFSLKLPASDIPDLNPENLPDGPTQEERASGRNALSAEVTGIDGNVVKAWIDAPSGYDLTPLSVVAVASRILNDDFKVGYQSPGSAYGEDIIKDIPDTRLIDLIN</sequence>
<dbReference type="SUPFAM" id="SSF51735">
    <property type="entry name" value="NAD(P)-binding Rossmann-fold domains"/>
    <property type="match status" value="1"/>
</dbReference>
<dbReference type="Proteomes" id="UP000290608">
    <property type="component" value="Unassembled WGS sequence"/>
</dbReference>
<evidence type="ECO:0000259" key="2">
    <source>
        <dbReference type="Pfam" id="PF03435"/>
    </source>
</evidence>
<evidence type="ECO:0000256" key="1">
    <source>
        <dbReference type="SAM" id="MobiDB-lite"/>
    </source>
</evidence>
<dbReference type="STRING" id="1122159.SAMN02745246_01527"/>
<proteinExistence type="predicted"/>
<dbReference type="AlphaFoldDB" id="A0A4Q0PN38"/>
<comment type="caution">
    <text evidence="3">The sequence shown here is derived from an EMBL/GenBank/DDBJ whole genome shotgun (WGS) entry which is preliminary data.</text>
</comment>
<accession>A0A4Q0PN38</accession>
<organism evidence="3 4">
    <name type="scientific">Leeuwenhoekiella marinoflava</name>
    <dbReference type="NCBI Taxonomy" id="988"/>
    <lineage>
        <taxon>Bacteria</taxon>
        <taxon>Pseudomonadati</taxon>
        <taxon>Bacteroidota</taxon>
        <taxon>Flavobacteriia</taxon>
        <taxon>Flavobacteriales</taxon>
        <taxon>Flavobacteriaceae</taxon>
        <taxon>Leeuwenhoekiella</taxon>
    </lineage>
</organism>
<feature type="domain" description="Saccharopine dehydrogenase NADP binding" evidence="2">
    <location>
        <begin position="11"/>
        <end position="126"/>
    </location>
</feature>
<protein>
    <submittedName>
        <fullName evidence="3">Short subunit dehydrogenase-like uncharacterized protein</fullName>
    </submittedName>
</protein>
<dbReference type="InterPro" id="IPR036291">
    <property type="entry name" value="NAD(P)-bd_dom_sf"/>
</dbReference>